<dbReference type="InterPro" id="IPR002885">
    <property type="entry name" value="PPR_rpt"/>
</dbReference>
<proteinExistence type="inferred from homology"/>
<dbReference type="Pfam" id="PF01535">
    <property type="entry name" value="PPR"/>
    <property type="match status" value="1"/>
</dbReference>
<dbReference type="Pfam" id="PF13041">
    <property type="entry name" value="PPR_2"/>
    <property type="match status" value="1"/>
</dbReference>
<protein>
    <recommendedName>
        <fullName evidence="6">Pentatricopeptide repeat-containing protein</fullName>
    </recommendedName>
</protein>
<evidence type="ECO:0000256" key="3">
    <source>
        <dbReference type="PROSITE-ProRule" id="PRU00708"/>
    </source>
</evidence>
<dbReference type="InterPro" id="IPR050667">
    <property type="entry name" value="PPR-containing_protein"/>
</dbReference>
<evidence type="ECO:0000256" key="1">
    <source>
        <dbReference type="ARBA" id="ARBA00007626"/>
    </source>
</evidence>
<feature type="repeat" description="PPR" evidence="3">
    <location>
        <begin position="107"/>
        <end position="141"/>
    </location>
</feature>
<gene>
    <name evidence="4" type="ORF">LWI28_013794</name>
</gene>
<reference evidence="4" key="2">
    <citation type="submission" date="2023-02" db="EMBL/GenBank/DDBJ databases">
        <authorList>
            <person name="Swenson N.G."/>
            <person name="Wegrzyn J.L."/>
            <person name="Mcevoy S.L."/>
        </authorList>
    </citation>
    <scope>NUCLEOTIDE SEQUENCE</scope>
    <source>
        <strain evidence="4">91603</strain>
        <tissue evidence="4">Leaf</tissue>
    </source>
</reference>
<evidence type="ECO:0008006" key="6">
    <source>
        <dbReference type="Google" id="ProtNLM"/>
    </source>
</evidence>
<organism evidence="4 5">
    <name type="scientific">Acer negundo</name>
    <name type="common">Box elder</name>
    <dbReference type="NCBI Taxonomy" id="4023"/>
    <lineage>
        <taxon>Eukaryota</taxon>
        <taxon>Viridiplantae</taxon>
        <taxon>Streptophyta</taxon>
        <taxon>Embryophyta</taxon>
        <taxon>Tracheophyta</taxon>
        <taxon>Spermatophyta</taxon>
        <taxon>Magnoliopsida</taxon>
        <taxon>eudicotyledons</taxon>
        <taxon>Gunneridae</taxon>
        <taxon>Pentapetalae</taxon>
        <taxon>rosids</taxon>
        <taxon>malvids</taxon>
        <taxon>Sapindales</taxon>
        <taxon>Sapindaceae</taxon>
        <taxon>Hippocastanoideae</taxon>
        <taxon>Acereae</taxon>
        <taxon>Acer</taxon>
    </lineage>
</organism>
<reference evidence="4" key="1">
    <citation type="journal article" date="2022" name="Plant J.">
        <title>Strategies of tolerance reflected in two North American maple genomes.</title>
        <authorList>
            <person name="McEvoy S.L."/>
            <person name="Sezen U.U."/>
            <person name="Trouern-Trend A."/>
            <person name="McMahon S.M."/>
            <person name="Schaberg P.G."/>
            <person name="Yang J."/>
            <person name="Wegrzyn J.L."/>
            <person name="Swenson N.G."/>
        </authorList>
    </citation>
    <scope>NUCLEOTIDE SEQUENCE</scope>
    <source>
        <strain evidence="4">91603</strain>
    </source>
</reference>
<dbReference type="AlphaFoldDB" id="A0AAD5NGG9"/>
<keyword evidence="2" id="KW-0677">Repeat</keyword>
<dbReference type="Proteomes" id="UP001064489">
    <property type="component" value="Chromosome 12"/>
</dbReference>
<evidence type="ECO:0000313" key="5">
    <source>
        <dbReference type="Proteomes" id="UP001064489"/>
    </source>
</evidence>
<sequence>MYNLKPLSLSSIQSPSPLFMFYPIFPKTLVRYSFFNTSCHSTTKNGVKEVSTNKYSVIAKTPNEYSVGEEFSSELYNYSIQNSCKVGDVDEAMSLLGNMEAVGFRPNLVSYGSLIEALGSVGRTLEADALFQELVSFGLKPKLRLYNVLLRGFLKKGLLGLALRVLALIDELGMCKNQETYEIYWITMSVQGGWMIHGR</sequence>
<dbReference type="PANTHER" id="PTHR47939:SF5">
    <property type="entry name" value="PENTACOTRIPEPTIDE-REPEAT REGION OF PRORP DOMAIN-CONTAINING PROTEIN"/>
    <property type="match status" value="1"/>
</dbReference>
<feature type="repeat" description="PPR" evidence="3">
    <location>
        <begin position="72"/>
        <end position="106"/>
    </location>
</feature>
<dbReference type="EMBL" id="JAJSOW010000107">
    <property type="protein sequence ID" value="KAI9156899.1"/>
    <property type="molecule type" value="Genomic_DNA"/>
</dbReference>
<dbReference type="InterPro" id="IPR011990">
    <property type="entry name" value="TPR-like_helical_dom_sf"/>
</dbReference>
<dbReference type="Gene3D" id="1.25.40.10">
    <property type="entry name" value="Tetratricopeptide repeat domain"/>
    <property type="match status" value="1"/>
</dbReference>
<evidence type="ECO:0000313" key="4">
    <source>
        <dbReference type="EMBL" id="KAI9156899.1"/>
    </source>
</evidence>
<dbReference type="PANTHER" id="PTHR47939">
    <property type="entry name" value="MEMBRANE-ASSOCIATED SALT-INDUCIBLE PROTEIN-LIKE"/>
    <property type="match status" value="1"/>
</dbReference>
<name>A0AAD5NGG9_ACENE</name>
<accession>A0AAD5NGG9</accession>
<comment type="caution">
    <text evidence="4">The sequence shown here is derived from an EMBL/GenBank/DDBJ whole genome shotgun (WGS) entry which is preliminary data.</text>
</comment>
<dbReference type="NCBIfam" id="TIGR00756">
    <property type="entry name" value="PPR"/>
    <property type="match status" value="2"/>
</dbReference>
<dbReference type="PROSITE" id="PS51375">
    <property type="entry name" value="PPR"/>
    <property type="match status" value="2"/>
</dbReference>
<comment type="similarity">
    <text evidence="1">Belongs to the PPR family. P subfamily.</text>
</comment>
<keyword evidence="5" id="KW-1185">Reference proteome</keyword>
<evidence type="ECO:0000256" key="2">
    <source>
        <dbReference type="ARBA" id="ARBA00022737"/>
    </source>
</evidence>